<feature type="compositionally biased region" description="Polar residues" evidence="1">
    <location>
        <begin position="33"/>
        <end position="53"/>
    </location>
</feature>
<dbReference type="Gene3D" id="1.10.167.10">
    <property type="entry name" value="Regulator of G-protein Signalling 4, domain 2"/>
    <property type="match status" value="1"/>
</dbReference>
<dbReference type="Proteomes" id="UP000816034">
    <property type="component" value="Unassembled WGS sequence"/>
</dbReference>
<keyword evidence="4" id="KW-1185">Reference proteome</keyword>
<dbReference type="EMBL" id="PYSW02000029">
    <property type="protein sequence ID" value="KAG2379296.1"/>
    <property type="molecule type" value="Genomic_DNA"/>
</dbReference>
<gene>
    <name evidence="3" type="ORF">C9374_007435</name>
</gene>
<dbReference type="InterPro" id="IPR036305">
    <property type="entry name" value="RGS_sf"/>
</dbReference>
<dbReference type="InterPro" id="IPR044926">
    <property type="entry name" value="RGS_subdomain_2"/>
</dbReference>
<dbReference type="SUPFAM" id="SSF48097">
    <property type="entry name" value="Regulator of G-protein signaling, RGS"/>
    <property type="match status" value="1"/>
</dbReference>
<feature type="region of interest" description="Disordered" evidence="1">
    <location>
        <begin position="1"/>
        <end position="73"/>
    </location>
</feature>
<feature type="region of interest" description="Disordered" evidence="1">
    <location>
        <begin position="161"/>
        <end position="184"/>
    </location>
</feature>
<dbReference type="InterPro" id="IPR016137">
    <property type="entry name" value="RGS"/>
</dbReference>
<proteinExistence type="predicted"/>
<feature type="region of interest" description="Disordered" evidence="1">
    <location>
        <begin position="378"/>
        <end position="411"/>
    </location>
</feature>
<comment type="caution">
    <text evidence="3">The sequence shown here is derived from an EMBL/GenBank/DDBJ whole genome shotgun (WGS) entry which is preliminary data.</text>
</comment>
<feature type="compositionally biased region" description="Low complexity" evidence="1">
    <location>
        <begin position="161"/>
        <end position="174"/>
    </location>
</feature>
<feature type="compositionally biased region" description="Polar residues" evidence="1">
    <location>
        <begin position="1"/>
        <end position="17"/>
    </location>
</feature>
<dbReference type="PROSITE" id="PS50132">
    <property type="entry name" value="RGS"/>
    <property type="match status" value="1"/>
</dbReference>
<evidence type="ECO:0000313" key="4">
    <source>
        <dbReference type="Proteomes" id="UP000816034"/>
    </source>
</evidence>
<feature type="compositionally biased region" description="Low complexity" evidence="1">
    <location>
        <begin position="54"/>
        <end position="73"/>
    </location>
</feature>
<feature type="region of interest" description="Disordered" evidence="1">
    <location>
        <begin position="217"/>
        <end position="239"/>
    </location>
</feature>
<protein>
    <recommendedName>
        <fullName evidence="2">RGS domain-containing protein</fullName>
    </recommendedName>
</protein>
<feature type="region of interest" description="Disordered" evidence="1">
    <location>
        <begin position="260"/>
        <end position="297"/>
    </location>
</feature>
<feature type="compositionally biased region" description="Low complexity" evidence="1">
    <location>
        <begin position="271"/>
        <end position="297"/>
    </location>
</feature>
<dbReference type="AlphaFoldDB" id="A0AA88GMU0"/>
<reference evidence="3 4" key="1">
    <citation type="journal article" date="2018" name="BMC Genomics">
        <title>The genome of Naegleria lovaniensis, the basis for a comparative approach to unravel pathogenicity factors of the human pathogenic amoeba N. fowleri.</title>
        <authorList>
            <person name="Liechti N."/>
            <person name="Schurch N."/>
            <person name="Bruggmann R."/>
            <person name="Wittwer M."/>
        </authorList>
    </citation>
    <scope>NUCLEOTIDE SEQUENCE [LARGE SCALE GENOMIC DNA]</scope>
    <source>
        <strain evidence="3 4">ATCC 30569</strain>
    </source>
</reference>
<name>A0AA88GMU0_NAELO</name>
<dbReference type="GeneID" id="68099889"/>
<evidence type="ECO:0000259" key="2">
    <source>
        <dbReference type="PROSITE" id="PS50132"/>
    </source>
</evidence>
<feature type="domain" description="RGS" evidence="2">
    <location>
        <begin position="440"/>
        <end position="470"/>
    </location>
</feature>
<accession>A0AA88GMU0</accession>
<organism evidence="3 4">
    <name type="scientific">Naegleria lovaniensis</name>
    <name type="common">Amoeba</name>
    <dbReference type="NCBI Taxonomy" id="51637"/>
    <lineage>
        <taxon>Eukaryota</taxon>
        <taxon>Discoba</taxon>
        <taxon>Heterolobosea</taxon>
        <taxon>Tetramitia</taxon>
        <taxon>Eutetramitia</taxon>
        <taxon>Vahlkampfiidae</taxon>
        <taxon>Naegleria</taxon>
    </lineage>
</organism>
<dbReference type="RefSeq" id="XP_044546558.1">
    <property type="nucleotide sequence ID" value="XM_044697400.1"/>
</dbReference>
<evidence type="ECO:0000256" key="1">
    <source>
        <dbReference type="SAM" id="MobiDB-lite"/>
    </source>
</evidence>
<evidence type="ECO:0000313" key="3">
    <source>
        <dbReference type="EMBL" id="KAG2379296.1"/>
    </source>
</evidence>
<feature type="compositionally biased region" description="Low complexity" evidence="1">
    <location>
        <begin position="378"/>
        <end position="404"/>
    </location>
</feature>
<sequence length="783" mass="88588">MISQHSSQKPPQGSSDTTMDDMISPSTPEDFDQNNMNGRSNATCQNFDSVDQNSSKPSSGRKTSSSKSTKASSFDPSTYMIIYSEAMKCKDFRKTFCDFLKLCRHEESIEFLNLVEQYKSDYDKSIKEMGGWMNNLSSGGNNNLMNTNNHQNLFLTSLNSVSTENNSSPTTTTSPHHYGKQASSSSSVSTMSCVIIEGVRKTSNAITPLVVLNNHSTLRPTSGMENNNQNNTDVNASSPTNEKITLDQLLIQQQQQQHSSLTFMESTEVPSPQQQQLTTSSSQNSFSGVSASSPQSASSPLSFQIFSQASLRNGSNVKLARKNVKLLFDSAKTIVENYIHIGCDKELNLGATQRSILHYWNEVFEHVEHFSSLGGYSDTSSSNSDGSSSTSASNGNGNSNRTSSPVTSPSSIHFMNAPRKESYFHTMCNLVFTQLDPEKLFGQALFNVNLDLKLDQFPRFVRSDQLMKFLKEKGESYTRSIAVDISKGFKGDMRWKPNDLKDRIITDDYIYFGFNVADDTPDWELIYNTTSPYLCHAYISKTPYVFGSENMKGMKLAKMVLHIPFSLDVVWNCYCNTEFAKKFDKMANTKQHILSRHIPPAKQPPYSVENPPYALQFASNALDLLFMLKTRQMSYSYTAIYDPLIDMYMFLAHSAEFEQQDNIPQDIGVQAHGLVYYMFYRVSEKLTRIVHIIYSDLNLPISSDTVMKLIWKKRVKEHQKGFADILKEMTSCKNGSMISMDQLTKMEDGHNTKLCVEENRQVYGNRSWYQEWMNLKKEKLQHF</sequence>
<feature type="compositionally biased region" description="Polar residues" evidence="1">
    <location>
        <begin position="260"/>
        <end position="270"/>
    </location>
</feature>